<dbReference type="FunFam" id="3.40.50.620:FF:000063">
    <property type="entry name" value="Isoleucine--tRNA ligase"/>
    <property type="match status" value="1"/>
</dbReference>
<evidence type="ECO:0000256" key="9">
    <source>
        <dbReference type="ARBA" id="ARBA00022833"/>
    </source>
</evidence>
<evidence type="ECO:0000256" key="12">
    <source>
        <dbReference type="ARBA" id="ARBA00023146"/>
    </source>
</evidence>
<dbReference type="Gene3D" id="3.40.50.620">
    <property type="entry name" value="HUPs"/>
    <property type="match status" value="2"/>
</dbReference>
<dbReference type="GO" id="GO:0006428">
    <property type="term" value="P:isoleucyl-tRNA aminoacylation"/>
    <property type="evidence" value="ECO:0007669"/>
    <property type="project" value="UniProtKB-UniRule"/>
</dbReference>
<dbReference type="InterPro" id="IPR002300">
    <property type="entry name" value="aa-tRNA-synth_Ia"/>
</dbReference>
<feature type="binding site" evidence="15">
    <location>
        <position position="651"/>
    </location>
    <ligand>
        <name>ATP</name>
        <dbReference type="ChEBI" id="CHEBI:30616"/>
    </ligand>
</feature>
<keyword evidence="5 15" id="KW-0963">Cytoplasm</keyword>
<comment type="similarity">
    <text evidence="3 15">Belongs to the class-I aminoacyl-tRNA synthetase family. IleS type 2 subfamily.</text>
</comment>
<evidence type="ECO:0000256" key="10">
    <source>
        <dbReference type="ARBA" id="ARBA00022840"/>
    </source>
</evidence>
<feature type="domain" description="Aminoacyl-tRNA synthetase class Ia" evidence="17">
    <location>
        <begin position="32"/>
        <end position="682"/>
    </location>
</feature>
<evidence type="ECO:0000256" key="3">
    <source>
        <dbReference type="ARBA" id="ARBA00007078"/>
    </source>
</evidence>
<evidence type="ECO:0000256" key="13">
    <source>
        <dbReference type="ARBA" id="ARBA00025217"/>
    </source>
</evidence>
<comment type="subcellular location">
    <subcellularLocation>
        <location evidence="2 15">Cytoplasm</location>
    </subcellularLocation>
</comment>
<dbReference type="CDD" id="cd07961">
    <property type="entry name" value="Anticodon_Ia_Ile_ABEc"/>
    <property type="match status" value="1"/>
</dbReference>
<evidence type="ECO:0000256" key="2">
    <source>
        <dbReference type="ARBA" id="ARBA00004496"/>
    </source>
</evidence>
<dbReference type="RefSeq" id="WP_100423926.1">
    <property type="nucleotide sequence ID" value="NZ_BOOX01000008.1"/>
</dbReference>
<dbReference type="CDD" id="cd00818">
    <property type="entry name" value="IleRS_core"/>
    <property type="match status" value="1"/>
</dbReference>
<evidence type="ECO:0000259" key="18">
    <source>
        <dbReference type="Pfam" id="PF08264"/>
    </source>
</evidence>
<dbReference type="InterPro" id="IPR033709">
    <property type="entry name" value="Anticodon_Ile_ABEc"/>
</dbReference>
<dbReference type="Proteomes" id="UP000231693">
    <property type="component" value="Unassembled WGS sequence"/>
</dbReference>
<evidence type="ECO:0000256" key="16">
    <source>
        <dbReference type="SAM" id="MobiDB-lite"/>
    </source>
</evidence>
<dbReference type="SUPFAM" id="SSF47323">
    <property type="entry name" value="Anticodon-binding domain of a subclass of class I aminoacyl-tRNA synthetases"/>
    <property type="match status" value="1"/>
</dbReference>
<evidence type="ECO:0000259" key="17">
    <source>
        <dbReference type="Pfam" id="PF00133"/>
    </source>
</evidence>
<sequence>MAYPLHRTPNDAPGEGAAIPASPDLPALERDVLAFWKADDTFRASVEARDAGTDGANEFVFYDGPPFANGLPHYGHLLTGYAKDVVPRYMTMRGRRVERRFGWDTHGLPAELEAERVLGITDKSQIEAMGIEAFNEACRTSVLTYTKEWQEYVTRQARWVDFEHDYKTLDVTFMESVIWAFKELHTKGLAYEGHRVLPYCWRDETPLSNHELRMDDDVYQSRQDPALTVGFRLGGTPHQSEAAGALLLVWTTTPWTLPSNLAVAVGPEVEYVVVSPGEGTALEGERVVIGAARLGAYAKELGEDPTVIATLTGAELVGLPYTPPFDYFAGHENAHRVLAGEFVTTEDGTGIVHLAPAFGEDDMAVCAAAGIAPVVPVDARGRFTNDVADYAGEQVFDANPVIIKDLKDASGPLARTAPELRTRVLRHETYQHSYPHCWRCRNPLIYKAVSSWFVRVTEFRDRMVELNQQIDWTPEHIKDGQFGKWLAGARDWSISRNRYWGTPIPVWVSDDANHPRTDVYGSLAEIEADFGRLPRNAAGEPDLHRPYIDDLTRPNPDDPTGRSTMRRIPDVLDVWFDSGSMPFAQVHYPFENADWFEHHYPGDFIVEYIGQTRGWFYLLHVLATGLFDRPAFRSAVSHGIVLGSDGRKMSKSLRNYPDVTEVLDRDGSDAMRWFLMSSPILRGGNLIVTEEGIRDSVRQVLLPLWSTYYFFTLYSNSAADGAGYVAQRVTPERVAGLPALDRYLLARTRSLVEDVTAQLDTYDIAGACETVRVHLDVLTNWYVRTQRERFWSEDADAFDTLWTALETLTRVMAPLAPLLSEEVWRGLTGGRSVHLTDFPELAGADGQVLVADDALVAAMDQVRAITSQSLGLRKANALRVRQPLRTLTVAVTDPDALAPYRELLAAELNVKAVELVALDDEVTARFGISERLAVNARAAGPRLGRGVQAVIKGAKAGAWSTDEAGAVVVQTDAGPVPLLESEYELTTVVASSASADGPAVAAAVLTSGGFVVLDLTLDDALRAEGYARDVVREVQDARKAAGLDVADRIDLRLTVPAEHRAAVEAHRGLVTSETLATTLTLVEGPGLEVAVAKSDDAATDEVQA</sequence>
<dbReference type="InterPro" id="IPR023586">
    <property type="entry name" value="Ile-tRNA-ligase_type2"/>
</dbReference>
<keyword evidence="20" id="KW-1185">Reference proteome</keyword>
<dbReference type="PRINTS" id="PR00984">
    <property type="entry name" value="TRNASYNTHILE"/>
</dbReference>
<comment type="domain">
    <text evidence="15">IleRS has two distinct active sites: one for aminoacylation and one for editing. The misactivated valine is translocated from the active site to the editing site, which sterically excludes the correctly activated isoleucine. The single editing site contains two valyl binding pockets, one specific for each substrate (Val-AMP or Val-tRNA(Ile)).</text>
</comment>
<dbReference type="Gene3D" id="3.90.740.10">
    <property type="entry name" value="Valyl/Leucyl/Isoleucyl-tRNA synthetase, editing domain"/>
    <property type="match status" value="1"/>
</dbReference>
<dbReference type="InterPro" id="IPR014729">
    <property type="entry name" value="Rossmann-like_a/b/a_fold"/>
</dbReference>
<dbReference type="Gene3D" id="1.10.730.10">
    <property type="entry name" value="Isoleucyl-tRNA Synthetase, Domain 1"/>
    <property type="match status" value="1"/>
</dbReference>
<organism evidence="19 20">
    <name type="scientific">Sediminihabitans luteus</name>
    <dbReference type="NCBI Taxonomy" id="1138585"/>
    <lineage>
        <taxon>Bacteria</taxon>
        <taxon>Bacillati</taxon>
        <taxon>Actinomycetota</taxon>
        <taxon>Actinomycetes</taxon>
        <taxon>Micrococcales</taxon>
        <taxon>Cellulomonadaceae</taxon>
        <taxon>Sediminihabitans</taxon>
    </lineage>
</organism>
<dbReference type="FunFam" id="3.40.50.620:FF:000075">
    <property type="entry name" value="Isoleucine--tRNA ligase"/>
    <property type="match status" value="1"/>
</dbReference>
<dbReference type="NCBIfam" id="TIGR00392">
    <property type="entry name" value="ileS"/>
    <property type="match status" value="1"/>
</dbReference>
<dbReference type="InterPro" id="IPR001412">
    <property type="entry name" value="aa-tRNA-synth_I_CS"/>
</dbReference>
<dbReference type="InterPro" id="IPR013155">
    <property type="entry name" value="M/V/L/I-tRNA-synth_anticd-bd"/>
</dbReference>
<evidence type="ECO:0000256" key="8">
    <source>
        <dbReference type="ARBA" id="ARBA00022741"/>
    </source>
</evidence>
<gene>
    <name evidence="15" type="primary">ileS</name>
    <name evidence="19" type="ORF">CLV28_2774</name>
</gene>
<keyword evidence="12 15" id="KW-0030">Aminoacyl-tRNA synthetase</keyword>
<evidence type="ECO:0000256" key="1">
    <source>
        <dbReference type="ARBA" id="ARBA00001947"/>
    </source>
</evidence>
<dbReference type="InterPro" id="IPR009008">
    <property type="entry name" value="Val/Leu/Ile-tRNA-synth_edit"/>
</dbReference>
<keyword evidence="6 15" id="KW-0436">Ligase</keyword>
<dbReference type="GO" id="GO:0004822">
    <property type="term" value="F:isoleucine-tRNA ligase activity"/>
    <property type="evidence" value="ECO:0007669"/>
    <property type="project" value="UniProtKB-UniRule"/>
</dbReference>
<dbReference type="EC" id="6.1.1.5" evidence="15"/>
<comment type="caution">
    <text evidence="19">The sequence shown here is derived from an EMBL/GenBank/DDBJ whole genome shotgun (WGS) entry which is preliminary data.</text>
</comment>
<protein>
    <recommendedName>
        <fullName evidence="15">Isoleucine--tRNA ligase</fullName>
        <ecNumber evidence="15">6.1.1.5</ecNumber>
    </recommendedName>
    <alternativeName>
        <fullName evidence="15">Isoleucyl-tRNA synthetase</fullName>
        <shortName evidence="15">IleRS</shortName>
    </alternativeName>
</protein>
<feature type="region of interest" description="Disordered" evidence="16">
    <location>
        <begin position="544"/>
        <end position="564"/>
    </location>
</feature>
<comment type="catalytic activity">
    <reaction evidence="14 15">
        <text>tRNA(Ile) + L-isoleucine + ATP = L-isoleucyl-tRNA(Ile) + AMP + diphosphate</text>
        <dbReference type="Rhea" id="RHEA:11060"/>
        <dbReference type="Rhea" id="RHEA-COMP:9666"/>
        <dbReference type="Rhea" id="RHEA-COMP:9695"/>
        <dbReference type="ChEBI" id="CHEBI:30616"/>
        <dbReference type="ChEBI" id="CHEBI:33019"/>
        <dbReference type="ChEBI" id="CHEBI:58045"/>
        <dbReference type="ChEBI" id="CHEBI:78442"/>
        <dbReference type="ChEBI" id="CHEBI:78528"/>
        <dbReference type="ChEBI" id="CHEBI:456215"/>
        <dbReference type="EC" id="6.1.1.5"/>
    </reaction>
</comment>
<evidence type="ECO:0000256" key="15">
    <source>
        <dbReference type="HAMAP-Rule" id="MF_02003"/>
    </source>
</evidence>
<dbReference type="Pfam" id="PF19302">
    <property type="entry name" value="DUF5915"/>
    <property type="match status" value="1"/>
</dbReference>
<dbReference type="SUPFAM" id="SSF50677">
    <property type="entry name" value="ValRS/IleRS/LeuRS editing domain"/>
    <property type="match status" value="1"/>
</dbReference>
<dbReference type="GO" id="GO:0005524">
    <property type="term" value="F:ATP binding"/>
    <property type="evidence" value="ECO:0007669"/>
    <property type="project" value="UniProtKB-UniRule"/>
</dbReference>
<keyword evidence="7 15" id="KW-0479">Metal-binding</keyword>
<comment type="cofactor">
    <cofactor evidence="1 15">
        <name>Zn(2+)</name>
        <dbReference type="ChEBI" id="CHEBI:29105"/>
    </cofactor>
</comment>
<dbReference type="SUPFAM" id="SSF52374">
    <property type="entry name" value="Nucleotidylyl transferase"/>
    <property type="match status" value="1"/>
</dbReference>
<evidence type="ECO:0000256" key="7">
    <source>
        <dbReference type="ARBA" id="ARBA00022723"/>
    </source>
</evidence>
<dbReference type="GO" id="GO:0002161">
    <property type="term" value="F:aminoacyl-tRNA deacylase activity"/>
    <property type="evidence" value="ECO:0007669"/>
    <property type="project" value="InterPro"/>
</dbReference>
<feature type="short sequence motif" description="'HIGH' region" evidence="15">
    <location>
        <begin position="66"/>
        <end position="76"/>
    </location>
</feature>
<proteinExistence type="inferred from homology"/>
<comment type="function">
    <text evidence="13 15">Catalyzes the attachment of isoleucine to tRNA(Ile). As IleRS can inadvertently accommodate and process structurally similar amino acids such as valine, to avoid such errors it has two additional distinct tRNA(Ile)-dependent editing activities. One activity is designated as 'pretransfer' editing and involves the hydrolysis of activated Val-AMP. The other activity is designated 'posttransfer' editing and involves deacylation of mischarged Val-tRNA(Ile).</text>
</comment>
<keyword evidence="8 15" id="KW-0547">Nucleotide-binding</keyword>
<dbReference type="Pfam" id="PF08264">
    <property type="entry name" value="Anticodon_1"/>
    <property type="match status" value="1"/>
</dbReference>
<evidence type="ECO:0000256" key="5">
    <source>
        <dbReference type="ARBA" id="ARBA00022490"/>
    </source>
</evidence>
<dbReference type="GO" id="GO:0005737">
    <property type="term" value="C:cytoplasm"/>
    <property type="evidence" value="ECO:0007669"/>
    <property type="project" value="UniProtKB-SubCell"/>
</dbReference>
<dbReference type="PROSITE" id="PS00178">
    <property type="entry name" value="AA_TRNA_LIGASE_I"/>
    <property type="match status" value="1"/>
</dbReference>
<feature type="compositionally biased region" description="Basic and acidic residues" evidence="16">
    <location>
        <begin position="544"/>
        <end position="560"/>
    </location>
</feature>
<dbReference type="GO" id="GO:0000049">
    <property type="term" value="F:tRNA binding"/>
    <property type="evidence" value="ECO:0007669"/>
    <property type="project" value="InterPro"/>
</dbReference>
<evidence type="ECO:0000256" key="14">
    <source>
        <dbReference type="ARBA" id="ARBA00048359"/>
    </source>
</evidence>
<dbReference type="GO" id="GO:0008270">
    <property type="term" value="F:zinc ion binding"/>
    <property type="evidence" value="ECO:0007669"/>
    <property type="project" value="UniProtKB-UniRule"/>
</dbReference>
<evidence type="ECO:0000313" key="20">
    <source>
        <dbReference type="Proteomes" id="UP000231693"/>
    </source>
</evidence>
<reference evidence="19 20" key="1">
    <citation type="submission" date="2017-11" db="EMBL/GenBank/DDBJ databases">
        <title>Genomic Encyclopedia of Archaeal and Bacterial Type Strains, Phase II (KMG-II): From Individual Species to Whole Genera.</title>
        <authorList>
            <person name="Goeker M."/>
        </authorList>
    </citation>
    <scope>NUCLEOTIDE SEQUENCE [LARGE SCALE GENOMIC DNA]</scope>
    <source>
        <strain evidence="19 20">DSM 25478</strain>
    </source>
</reference>
<dbReference type="InterPro" id="IPR009080">
    <property type="entry name" value="tRNAsynth_Ia_anticodon-bd"/>
</dbReference>
<name>A0A2M9CC58_9CELL</name>
<dbReference type="PANTHER" id="PTHR42780">
    <property type="entry name" value="SOLEUCYL-TRNA SYNTHETASE"/>
    <property type="match status" value="1"/>
</dbReference>
<feature type="region of interest" description="Disordered" evidence="16">
    <location>
        <begin position="1"/>
        <end position="23"/>
    </location>
</feature>
<keyword evidence="11 15" id="KW-0648">Protein biosynthesis</keyword>
<dbReference type="Pfam" id="PF00133">
    <property type="entry name" value="tRNA-synt_1"/>
    <property type="match status" value="1"/>
</dbReference>
<accession>A0A2M9CC58</accession>
<dbReference type="InterPro" id="IPR002301">
    <property type="entry name" value="Ile-tRNA-ligase"/>
</dbReference>
<evidence type="ECO:0000256" key="4">
    <source>
        <dbReference type="ARBA" id="ARBA00011245"/>
    </source>
</evidence>
<keyword evidence="9 15" id="KW-0862">Zinc</keyword>
<dbReference type="AlphaFoldDB" id="A0A2M9CC58"/>
<evidence type="ECO:0000313" key="19">
    <source>
        <dbReference type="EMBL" id="PJJ68967.1"/>
    </source>
</evidence>
<evidence type="ECO:0000256" key="11">
    <source>
        <dbReference type="ARBA" id="ARBA00022917"/>
    </source>
</evidence>
<comment type="subunit">
    <text evidence="4 15">Monomer.</text>
</comment>
<evidence type="ECO:0000256" key="6">
    <source>
        <dbReference type="ARBA" id="ARBA00022598"/>
    </source>
</evidence>
<dbReference type="EMBL" id="PGFE01000006">
    <property type="protein sequence ID" value="PJJ68967.1"/>
    <property type="molecule type" value="Genomic_DNA"/>
</dbReference>
<dbReference type="PANTHER" id="PTHR42780:SF1">
    <property type="entry name" value="ISOLEUCINE--TRNA LIGASE, CYTOPLASMIC"/>
    <property type="match status" value="1"/>
</dbReference>
<feature type="short sequence motif" description="'KMSKS' region" evidence="15">
    <location>
        <begin position="648"/>
        <end position="652"/>
    </location>
</feature>
<dbReference type="OrthoDB" id="9810365at2"/>
<dbReference type="HAMAP" id="MF_02003">
    <property type="entry name" value="Ile_tRNA_synth_type2"/>
    <property type="match status" value="1"/>
</dbReference>
<keyword evidence="10 15" id="KW-0067">ATP-binding</keyword>
<feature type="domain" description="Methionyl/Valyl/Leucyl/Isoleucyl-tRNA synthetase anticodon-binding" evidence="18">
    <location>
        <begin position="741"/>
        <end position="883"/>
    </location>
</feature>